<evidence type="ECO:0000256" key="6">
    <source>
        <dbReference type="RuleBase" id="RU364082"/>
    </source>
</evidence>
<dbReference type="NCBIfam" id="NF007440">
    <property type="entry name" value="PRK09987.1"/>
    <property type="match status" value="1"/>
</dbReference>
<evidence type="ECO:0000256" key="5">
    <source>
        <dbReference type="ARBA" id="ARBA00048200"/>
    </source>
</evidence>
<dbReference type="NCBIfam" id="TIGR01214">
    <property type="entry name" value="rmlD"/>
    <property type="match status" value="1"/>
</dbReference>
<evidence type="ECO:0000313" key="8">
    <source>
        <dbReference type="EMBL" id="KRT55827.1"/>
    </source>
</evidence>
<dbReference type="PANTHER" id="PTHR10491:SF4">
    <property type="entry name" value="METHIONINE ADENOSYLTRANSFERASE 2 SUBUNIT BETA"/>
    <property type="match status" value="1"/>
</dbReference>
<dbReference type="OrthoDB" id="9803892at2"/>
<evidence type="ECO:0000256" key="3">
    <source>
        <dbReference type="ARBA" id="ARBA00012929"/>
    </source>
</evidence>
<dbReference type="AlphaFoldDB" id="A0A0T5Z2Z6"/>
<comment type="catalytic activity">
    <reaction evidence="5 6">
        <text>dTDP-beta-L-rhamnose + NADP(+) = dTDP-4-dehydro-beta-L-rhamnose + NADPH + H(+)</text>
        <dbReference type="Rhea" id="RHEA:21796"/>
        <dbReference type="ChEBI" id="CHEBI:15378"/>
        <dbReference type="ChEBI" id="CHEBI:57510"/>
        <dbReference type="ChEBI" id="CHEBI:57783"/>
        <dbReference type="ChEBI" id="CHEBI:58349"/>
        <dbReference type="ChEBI" id="CHEBI:62830"/>
        <dbReference type="EC" id="1.1.1.133"/>
    </reaction>
</comment>
<evidence type="ECO:0000313" key="9">
    <source>
        <dbReference type="EMBL" id="KRT57091.1"/>
    </source>
</evidence>
<dbReference type="InterPro" id="IPR036291">
    <property type="entry name" value="NAD(P)-bd_dom_sf"/>
</dbReference>
<evidence type="ECO:0000256" key="4">
    <source>
        <dbReference type="ARBA" id="ARBA00017099"/>
    </source>
</evidence>
<organism evidence="9 10">
    <name type="scientific">endosymbiont of Ridgeia piscesae</name>
    <dbReference type="NCBI Taxonomy" id="54398"/>
    <lineage>
        <taxon>Bacteria</taxon>
        <taxon>Pseudomonadati</taxon>
        <taxon>Pseudomonadota</taxon>
        <taxon>Gammaproteobacteria</taxon>
        <taxon>sulfur-oxidizing symbionts</taxon>
    </lineage>
</organism>
<dbReference type="EMBL" id="LDXT01000072">
    <property type="protein sequence ID" value="KRT55827.1"/>
    <property type="molecule type" value="Genomic_DNA"/>
</dbReference>
<dbReference type="EMBL" id="LMXI01000609">
    <property type="protein sequence ID" value="KRT57091.1"/>
    <property type="molecule type" value="Genomic_DNA"/>
</dbReference>
<dbReference type="GO" id="GO:0005829">
    <property type="term" value="C:cytosol"/>
    <property type="evidence" value="ECO:0007669"/>
    <property type="project" value="TreeGrafter"/>
</dbReference>
<dbReference type="Gene3D" id="3.90.25.10">
    <property type="entry name" value="UDP-galactose 4-epimerase, domain 1"/>
    <property type="match status" value="1"/>
</dbReference>
<proteinExistence type="inferred from homology"/>
<evidence type="ECO:0000256" key="2">
    <source>
        <dbReference type="ARBA" id="ARBA00010944"/>
    </source>
</evidence>
<name>A0A0T5Z2Z6_9GAMM</name>
<comment type="cofactor">
    <cofactor evidence="6">
        <name>Mg(2+)</name>
        <dbReference type="ChEBI" id="CHEBI:18420"/>
    </cofactor>
    <text evidence="6">Binds 1 Mg(2+) ion per monomer.</text>
</comment>
<dbReference type="Pfam" id="PF04321">
    <property type="entry name" value="RmlD_sub_bind"/>
    <property type="match status" value="1"/>
</dbReference>
<dbReference type="UniPathway" id="UPA00281"/>
<dbReference type="RefSeq" id="WP_057955189.1">
    <property type="nucleotide sequence ID" value="NZ_KQ556871.1"/>
</dbReference>
<dbReference type="Proteomes" id="UP000051276">
    <property type="component" value="Unassembled WGS sequence"/>
</dbReference>
<dbReference type="InterPro" id="IPR029903">
    <property type="entry name" value="RmlD-like-bd"/>
</dbReference>
<evidence type="ECO:0000313" key="10">
    <source>
        <dbReference type="Proteomes" id="UP000051276"/>
    </source>
</evidence>
<feature type="domain" description="RmlD-like substrate binding" evidence="7">
    <location>
        <begin position="1"/>
        <end position="295"/>
    </location>
</feature>
<dbReference type="GO" id="GO:0009243">
    <property type="term" value="P:O antigen biosynthetic process"/>
    <property type="evidence" value="ECO:0007669"/>
    <property type="project" value="UniProtKB-UniPathway"/>
</dbReference>
<keyword evidence="6" id="KW-0521">NADP</keyword>
<dbReference type="CDD" id="cd05254">
    <property type="entry name" value="dTDP_HR_like_SDR_e"/>
    <property type="match status" value="1"/>
</dbReference>
<dbReference type="GO" id="GO:0008831">
    <property type="term" value="F:dTDP-4-dehydrorhamnose reductase activity"/>
    <property type="evidence" value="ECO:0007669"/>
    <property type="project" value="UniProtKB-EC"/>
</dbReference>
<comment type="similarity">
    <text evidence="2 6">Belongs to the dTDP-4-dehydrorhamnose reductase family.</text>
</comment>
<dbReference type="GO" id="GO:0019305">
    <property type="term" value="P:dTDP-rhamnose biosynthetic process"/>
    <property type="evidence" value="ECO:0007669"/>
    <property type="project" value="UniProtKB-UniPathway"/>
</dbReference>
<dbReference type="SUPFAM" id="SSF51735">
    <property type="entry name" value="NAD(P)-binding Rossmann-fold domains"/>
    <property type="match status" value="1"/>
</dbReference>
<dbReference type="STRING" id="54398.Ga0074115_12523"/>
<dbReference type="Proteomes" id="UP000051634">
    <property type="component" value="Unassembled WGS sequence"/>
</dbReference>
<dbReference type="PANTHER" id="PTHR10491">
    <property type="entry name" value="DTDP-4-DEHYDRORHAMNOSE REDUCTASE"/>
    <property type="match status" value="1"/>
</dbReference>
<evidence type="ECO:0000256" key="1">
    <source>
        <dbReference type="ARBA" id="ARBA00004781"/>
    </source>
</evidence>
<evidence type="ECO:0000313" key="11">
    <source>
        <dbReference type="Proteomes" id="UP000051634"/>
    </source>
</evidence>
<reference evidence="10 11" key="1">
    <citation type="submission" date="2015-11" db="EMBL/GenBank/DDBJ databases">
        <title>The genome of Candidatus Endoriftia persephone in Ridgeia piscesae and population structure of the North Eastern Pacific vestimentiferan symbionts.</title>
        <authorList>
            <person name="Perez M."/>
            <person name="Juniper K.S."/>
        </authorList>
    </citation>
    <scope>NUCLEOTIDE SEQUENCE [LARGE SCALE GENOMIC DNA]</scope>
    <source>
        <strain evidence="9">Ind10</strain>
        <strain evidence="8">Ind11</strain>
    </source>
</reference>
<keyword evidence="6" id="KW-0560">Oxidoreductase</keyword>
<dbReference type="InterPro" id="IPR005913">
    <property type="entry name" value="dTDP_dehydrorham_reduct"/>
</dbReference>
<accession>A0A0T5Z2Z6</accession>
<dbReference type="Gene3D" id="3.40.50.720">
    <property type="entry name" value="NAD(P)-binding Rossmann-like Domain"/>
    <property type="match status" value="1"/>
</dbReference>
<dbReference type="PATRIC" id="fig|54398.3.peg.2531"/>
<gene>
    <name evidence="8" type="ORF">Ga0074115_12523</name>
    <name evidence="9" type="ORF">Ga0076813_10857</name>
</gene>
<comment type="function">
    <text evidence="6">Catalyzes the reduction of dTDP-6-deoxy-L-lyxo-4-hexulose to yield dTDP-L-rhamnose.</text>
</comment>
<protein>
    <recommendedName>
        <fullName evidence="4 6">dTDP-4-dehydrorhamnose reductase</fullName>
        <ecNumber evidence="3 6">1.1.1.133</ecNumber>
    </recommendedName>
</protein>
<dbReference type="FunFam" id="3.40.50.720:FF:000159">
    <property type="entry name" value="dTDP-4-dehydrorhamnose reductase"/>
    <property type="match status" value="1"/>
</dbReference>
<dbReference type="UniPathway" id="UPA00124"/>
<sequence>MRIMLTGANGQVGWELARSLMPLGEVVALNRTQCDLSRPETIPGIVQEIKPDLIVNAAAYTAVDKAEEEEVLATTINGTAVGVLAEQAKRRNALLVHYSTDYVFDGTKSTPYTEEDEPNPINAYGRSKLAGEQAVREVGGEHLIFRTSWVYAVRGSNFIKTILRLASERDELKVIADQLGAPTSAEFIADITALCLYRQVHGNVFAEEMVGTYHLAPTGETSWHGLAEYVIAEAQHYGFKLRTASENVCPVSSTEYQLPAQRPVNSQLVTQKLADVLGVRLPVWQDSVDRMLSEMLAGK</sequence>
<keyword evidence="11" id="KW-1185">Reference proteome</keyword>
<comment type="pathway">
    <text evidence="1 6">Carbohydrate biosynthesis; dTDP-L-rhamnose biosynthesis.</text>
</comment>
<evidence type="ECO:0000259" key="7">
    <source>
        <dbReference type="Pfam" id="PF04321"/>
    </source>
</evidence>
<dbReference type="EC" id="1.1.1.133" evidence="3 6"/>
<comment type="caution">
    <text evidence="9">The sequence shown here is derived from an EMBL/GenBank/DDBJ whole genome shotgun (WGS) entry which is preliminary data.</text>
</comment>